<dbReference type="STRING" id="1123282.SAMN02745823_01641"/>
<dbReference type="GO" id="GO:0006281">
    <property type="term" value="P:DNA repair"/>
    <property type="evidence" value="ECO:0007669"/>
    <property type="project" value="UniProtKB-KW"/>
</dbReference>
<organism evidence="11 12">
    <name type="scientific">Sporobacter termitidis DSM 10068</name>
    <dbReference type="NCBI Taxonomy" id="1123282"/>
    <lineage>
        <taxon>Bacteria</taxon>
        <taxon>Bacillati</taxon>
        <taxon>Bacillota</taxon>
        <taxon>Clostridia</taxon>
        <taxon>Eubacteriales</taxon>
        <taxon>Oscillospiraceae</taxon>
        <taxon>Sporobacter</taxon>
    </lineage>
</organism>
<dbReference type="Proteomes" id="UP000183995">
    <property type="component" value="Unassembled WGS sequence"/>
</dbReference>
<dbReference type="GO" id="GO:0006310">
    <property type="term" value="P:DNA recombination"/>
    <property type="evidence" value="ECO:0007669"/>
    <property type="project" value="TreeGrafter"/>
</dbReference>
<dbReference type="GO" id="GO:0005524">
    <property type="term" value="F:ATP binding"/>
    <property type="evidence" value="ECO:0007669"/>
    <property type="project" value="UniProtKB-KW"/>
</dbReference>
<keyword evidence="5 11" id="KW-0347">Helicase</keyword>
<evidence type="ECO:0000259" key="10">
    <source>
        <dbReference type="PROSITE" id="PS51217"/>
    </source>
</evidence>
<evidence type="ECO:0000256" key="6">
    <source>
        <dbReference type="ARBA" id="ARBA00022839"/>
    </source>
</evidence>
<keyword evidence="2" id="KW-0547">Nucleotide-binding</keyword>
<name>A0A1M5X7S8_9FIRM</name>
<dbReference type="RefSeq" id="WP_073077577.1">
    <property type="nucleotide sequence ID" value="NZ_FQXV01000004.1"/>
</dbReference>
<dbReference type="InterPro" id="IPR014017">
    <property type="entry name" value="DNA_helicase_UvrD-like_C"/>
</dbReference>
<dbReference type="GO" id="GO:0004386">
    <property type="term" value="F:helicase activity"/>
    <property type="evidence" value="ECO:0007669"/>
    <property type="project" value="UniProtKB-KW"/>
</dbReference>
<dbReference type="AlphaFoldDB" id="A0A1M5X7S8"/>
<keyword evidence="6" id="KW-0269">Exonuclease</keyword>
<dbReference type="InterPro" id="IPR011335">
    <property type="entry name" value="Restrct_endonuc-II-like"/>
</dbReference>
<dbReference type="PROSITE" id="PS51217">
    <property type="entry name" value="UVRD_HELICASE_CTER"/>
    <property type="match status" value="1"/>
</dbReference>
<proteinExistence type="predicted"/>
<dbReference type="InterPro" id="IPR038726">
    <property type="entry name" value="PDDEXK_AddAB-type"/>
</dbReference>
<dbReference type="PANTHER" id="PTHR30591">
    <property type="entry name" value="RECBCD ENZYME SUBUNIT RECC"/>
    <property type="match status" value="1"/>
</dbReference>
<dbReference type="Gene3D" id="3.40.50.300">
    <property type="entry name" value="P-loop containing nucleotide triphosphate hydrolases"/>
    <property type="match status" value="3"/>
</dbReference>
<dbReference type="Pfam" id="PF21445">
    <property type="entry name" value="ADDB_N"/>
    <property type="match status" value="1"/>
</dbReference>
<dbReference type="OrthoDB" id="9758506at2"/>
<dbReference type="Gene3D" id="3.90.320.10">
    <property type="match status" value="1"/>
</dbReference>
<evidence type="ECO:0000256" key="2">
    <source>
        <dbReference type="ARBA" id="ARBA00022741"/>
    </source>
</evidence>
<dbReference type="EMBL" id="FQXV01000004">
    <property type="protein sequence ID" value="SHH95273.1"/>
    <property type="molecule type" value="Genomic_DNA"/>
</dbReference>
<dbReference type="InterPro" id="IPR011604">
    <property type="entry name" value="PDDEXK-like_dom_sf"/>
</dbReference>
<evidence type="ECO:0000256" key="5">
    <source>
        <dbReference type="ARBA" id="ARBA00022806"/>
    </source>
</evidence>
<keyword evidence="7" id="KW-0067">ATP-binding</keyword>
<dbReference type="SUPFAM" id="SSF52980">
    <property type="entry name" value="Restriction endonuclease-like"/>
    <property type="match status" value="1"/>
</dbReference>
<evidence type="ECO:0000256" key="7">
    <source>
        <dbReference type="ARBA" id="ARBA00022840"/>
    </source>
</evidence>
<dbReference type="InterPro" id="IPR027417">
    <property type="entry name" value="P-loop_NTPase"/>
</dbReference>
<sequence length="1110" mass="122943">MLKLVLGRAGSGKTTYAMDMFRSEMEKGRQHLYFIVPEQYSHDAERQLLKICGDTLSLRGEVLSFSRLCSRVFAETGGLGAKMLDDGGRILLMSRAVSNLSGRLRMYGKNEQTADFLERLVAVSKEFKSACVTPDDLEKAAAAAESPLREKLLDLQLITAAYDACFTGDMADPDGRLGRLAGAIKDSAVFDGGHLWFDGFTDFTAQELRVIEELMKKDAGMTVCLTCDGLVEREEIFEPARKTALKLLRMASTLGVGAELVTPGVETGGKADALLFLEKNLFLYDSEKFEGDSSAVEIFRALTPDLECEYAAAKVLALLREGYRLRDIAVAVCDWGQYGALAENIFEKYGVDVFVGNKEDIRAMPPVALVEYALEIVTGGWEYEAVFAYLKTGLTGLVPDDVDALENYVLKWNLKGGIWARDEDWTLPPSGYEDQSGGDAARLQRINALRRAVMLPLRGLQRALKSASTYGEKIRAVYYFLEKLGLPERIAEKSAAFLEKGELQLSDTYAQLWDVLIRAMEQFYEILGDAGGSTAEFLRLWKLLISQYDLGSIPISLDRAGLGDMTRIRRRGSKCLIVIGASDDALPAAGGGDGLLSDGERRDILSLGLTLPGSAEERLYRALSLIYAALTIPSDRLVVTYPRSGAGGGEKRPSFVVRRLRAMFSLEEQTDDACAFRQSARLPAFELAASHRSGADGVAAAAAEYFKEQPETAGKLDRIAGAKRLDRGRLSTGRASALYGQNLVMSASRIDKFYACRFLYFLQYGLNARPRKPYGFDAPTAGTFMHYLLENVTREIRDGAGFDGVTDAECLELTSIYVEKYVTQVLDNFKDKSSRFKYLFNRLVKDASFIVLDMVRELKNSGFRPLDFELGFSDTAELPPYVLAGGGMDVKIKGFVDRVDGWEHNGRLYLRIVDYKTGKKSFSLSDVLYGMNMQMLIYLFSLHKNGAARYGGEIVPAGVLYAPAREELIQASRDACDEEIADARAKKLRRSGLILGDDDVIEAMEHGPDKKYLPVKRTKDGLSGESLAGLEQMGRLSKHIDTMLLEIAGNVRKGAIQAEPYFKNQNDNACLFCDFAQACHFSEADGDRRRYLKKVKTDEAWHRIMGEAEE</sequence>
<evidence type="ECO:0000256" key="3">
    <source>
        <dbReference type="ARBA" id="ARBA00022763"/>
    </source>
</evidence>
<dbReference type="SUPFAM" id="SSF52540">
    <property type="entry name" value="P-loop containing nucleoside triphosphate hydrolases"/>
    <property type="match status" value="1"/>
</dbReference>
<dbReference type="Pfam" id="PF12705">
    <property type="entry name" value="PDDEXK_1"/>
    <property type="match status" value="1"/>
</dbReference>
<keyword evidence="1" id="KW-0540">Nuclease</keyword>
<dbReference type="GO" id="GO:0003677">
    <property type="term" value="F:DNA binding"/>
    <property type="evidence" value="ECO:0007669"/>
    <property type="project" value="UniProtKB-KW"/>
</dbReference>
<evidence type="ECO:0000256" key="4">
    <source>
        <dbReference type="ARBA" id="ARBA00022801"/>
    </source>
</evidence>
<protein>
    <submittedName>
        <fullName evidence="11">ATP-dependent helicase/nuclease subunit B</fullName>
    </submittedName>
</protein>
<evidence type="ECO:0000313" key="12">
    <source>
        <dbReference type="Proteomes" id="UP000183995"/>
    </source>
</evidence>
<keyword evidence="4" id="KW-0378">Hydrolase</keyword>
<evidence type="ECO:0000256" key="1">
    <source>
        <dbReference type="ARBA" id="ARBA00022722"/>
    </source>
</evidence>
<keyword evidence="8" id="KW-0238">DNA-binding</keyword>
<accession>A0A1M5X7S8</accession>
<evidence type="ECO:0000256" key="9">
    <source>
        <dbReference type="ARBA" id="ARBA00023204"/>
    </source>
</evidence>
<keyword evidence="9" id="KW-0234">DNA repair</keyword>
<dbReference type="InterPro" id="IPR049035">
    <property type="entry name" value="ADDB_N"/>
</dbReference>
<dbReference type="GO" id="GO:0004527">
    <property type="term" value="F:exonuclease activity"/>
    <property type="evidence" value="ECO:0007669"/>
    <property type="project" value="UniProtKB-KW"/>
</dbReference>
<gene>
    <name evidence="11" type="ORF">SAMN02745823_01641</name>
</gene>
<keyword evidence="12" id="KW-1185">Reference proteome</keyword>
<evidence type="ECO:0000313" key="11">
    <source>
        <dbReference type="EMBL" id="SHH95273.1"/>
    </source>
</evidence>
<feature type="domain" description="UvrD-like helicase C-terminal" evidence="10">
    <location>
        <begin position="265"/>
        <end position="548"/>
    </location>
</feature>
<evidence type="ECO:0000256" key="8">
    <source>
        <dbReference type="ARBA" id="ARBA00023125"/>
    </source>
</evidence>
<reference evidence="11 12" key="1">
    <citation type="submission" date="2016-11" db="EMBL/GenBank/DDBJ databases">
        <authorList>
            <person name="Jaros S."/>
            <person name="Januszkiewicz K."/>
            <person name="Wedrychowicz H."/>
        </authorList>
    </citation>
    <scope>NUCLEOTIDE SEQUENCE [LARGE SCALE GENOMIC DNA]</scope>
    <source>
        <strain evidence="11 12">DSM 10068</strain>
    </source>
</reference>
<keyword evidence="3" id="KW-0227">DNA damage</keyword>
<dbReference type="PANTHER" id="PTHR30591:SF1">
    <property type="entry name" value="RECBCD ENZYME SUBUNIT RECC"/>
    <property type="match status" value="1"/>
</dbReference>